<dbReference type="OrthoDB" id="10465808at2759"/>
<protein>
    <submittedName>
        <fullName evidence="4">Uncharacterized protein</fullName>
    </submittedName>
</protein>
<dbReference type="Gramene" id="OMO59004">
    <property type="protein sequence ID" value="OMO59004"/>
    <property type="gene ID" value="CCACVL1_25168"/>
</dbReference>
<feature type="transmembrane region" description="Helical" evidence="2">
    <location>
        <begin position="146"/>
        <end position="165"/>
    </location>
</feature>
<sequence length="207" mass="23801">MRRFWIVLASIFFLVSQTLLSKSILCFNFDALDTIVTDYVWYFAVINAFFVMILARKGPFQTAMLDRKYGFVFKSMMELLVYEMIAQFIHLVVEEDVLDMYLMGSIACIRIYSLAVTRLAVEELDLSSLVISVKLLLHLAVHEGQALFMALCLLTLTVLLVQGYFEAEENRKTRREIIEDEGRLLPFHHGTSAKKNGNGKKKGARYH</sequence>
<keyword evidence="2" id="KW-0472">Membrane</keyword>
<feature type="compositionally biased region" description="Basic residues" evidence="1">
    <location>
        <begin position="197"/>
        <end position="207"/>
    </location>
</feature>
<dbReference type="EMBL" id="AWWV01014049">
    <property type="protein sequence ID" value="OMO59004.1"/>
    <property type="molecule type" value="Genomic_DNA"/>
</dbReference>
<evidence type="ECO:0000256" key="2">
    <source>
        <dbReference type="SAM" id="Phobius"/>
    </source>
</evidence>
<name>A0A1R3GLN1_COCAP</name>
<feature type="transmembrane region" description="Helical" evidence="2">
    <location>
        <begin position="76"/>
        <end position="93"/>
    </location>
</feature>
<keyword evidence="3" id="KW-0732">Signal</keyword>
<evidence type="ECO:0000256" key="1">
    <source>
        <dbReference type="SAM" id="MobiDB-lite"/>
    </source>
</evidence>
<feature type="chain" id="PRO_5012074011" evidence="3">
    <location>
        <begin position="22"/>
        <end position="207"/>
    </location>
</feature>
<gene>
    <name evidence="4" type="ORF">CCACVL1_25168</name>
</gene>
<evidence type="ECO:0000313" key="4">
    <source>
        <dbReference type="EMBL" id="OMO59004.1"/>
    </source>
</evidence>
<keyword evidence="2" id="KW-1133">Transmembrane helix</keyword>
<dbReference type="Proteomes" id="UP000188268">
    <property type="component" value="Unassembled WGS sequence"/>
</dbReference>
<keyword evidence="5" id="KW-1185">Reference proteome</keyword>
<keyword evidence="2" id="KW-0812">Transmembrane</keyword>
<evidence type="ECO:0000313" key="5">
    <source>
        <dbReference type="Proteomes" id="UP000188268"/>
    </source>
</evidence>
<proteinExistence type="predicted"/>
<feature type="transmembrane region" description="Helical" evidence="2">
    <location>
        <begin position="39"/>
        <end position="55"/>
    </location>
</feature>
<dbReference type="AlphaFoldDB" id="A0A1R3GLN1"/>
<feature type="signal peptide" evidence="3">
    <location>
        <begin position="1"/>
        <end position="21"/>
    </location>
</feature>
<reference evidence="4 5" key="1">
    <citation type="submission" date="2013-09" db="EMBL/GenBank/DDBJ databases">
        <title>Corchorus capsularis genome sequencing.</title>
        <authorList>
            <person name="Alam M."/>
            <person name="Haque M.S."/>
            <person name="Islam M.S."/>
            <person name="Emdad E.M."/>
            <person name="Islam M.M."/>
            <person name="Ahmed B."/>
            <person name="Halim A."/>
            <person name="Hossen Q.M.M."/>
            <person name="Hossain M.Z."/>
            <person name="Ahmed R."/>
            <person name="Khan M.M."/>
            <person name="Islam R."/>
            <person name="Rashid M.M."/>
            <person name="Khan S.A."/>
            <person name="Rahman M.S."/>
            <person name="Alam M."/>
        </authorList>
    </citation>
    <scope>NUCLEOTIDE SEQUENCE [LARGE SCALE GENOMIC DNA]</scope>
    <source>
        <strain evidence="5">cv. CVL-1</strain>
        <tissue evidence="4">Whole seedling</tissue>
    </source>
</reference>
<comment type="caution">
    <text evidence="4">The sequence shown here is derived from an EMBL/GenBank/DDBJ whole genome shotgun (WGS) entry which is preliminary data.</text>
</comment>
<accession>A0A1R3GLN1</accession>
<evidence type="ECO:0000256" key="3">
    <source>
        <dbReference type="SAM" id="SignalP"/>
    </source>
</evidence>
<feature type="region of interest" description="Disordered" evidence="1">
    <location>
        <begin position="188"/>
        <end position="207"/>
    </location>
</feature>
<organism evidence="4 5">
    <name type="scientific">Corchorus capsularis</name>
    <name type="common">Jute</name>
    <dbReference type="NCBI Taxonomy" id="210143"/>
    <lineage>
        <taxon>Eukaryota</taxon>
        <taxon>Viridiplantae</taxon>
        <taxon>Streptophyta</taxon>
        <taxon>Embryophyta</taxon>
        <taxon>Tracheophyta</taxon>
        <taxon>Spermatophyta</taxon>
        <taxon>Magnoliopsida</taxon>
        <taxon>eudicotyledons</taxon>
        <taxon>Gunneridae</taxon>
        <taxon>Pentapetalae</taxon>
        <taxon>rosids</taxon>
        <taxon>malvids</taxon>
        <taxon>Malvales</taxon>
        <taxon>Malvaceae</taxon>
        <taxon>Grewioideae</taxon>
        <taxon>Apeibeae</taxon>
        <taxon>Corchorus</taxon>
    </lineage>
</organism>